<evidence type="ECO:0000256" key="3">
    <source>
        <dbReference type="ARBA" id="ARBA00022737"/>
    </source>
</evidence>
<dbReference type="InterPro" id="IPR042099">
    <property type="entry name" value="ANL_N_sf"/>
</dbReference>
<dbReference type="InterPro" id="IPR050889">
    <property type="entry name" value="Dendritic_Spine_Reg/Scaffold"/>
</dbReference>
<organism evidence="9 10">
    <name type="scientific">Prorocentrum cordatum</name>
    <dbReference type="NCBI Taxonomy" id="2364126"/>
    <lineage>
        <taxon>Eukaryota</taxon>
        <taxon>Sar</taxon>
        <taxon>Alveolata</taxon>
        <taxon>Dinophyceae</taxon>
        <taxon>Prorocentrales</taxon>
        <taxon>Prorocentraceae</taxon>
        <taxon>Prorocentrum</taxon>
    </lineage>
</organism>
<dbReference type="InterPro" id="IPR036770">
    <property type="entry name" value="Ankyrin_rpt-contain_sf"/>
</dbReference>
<gene>
    <name evidence="9" type="ORF">PCOR1329_LOCUS71482</name>
</gene>
<dbReference type="NCBIfam" id="TIGR01746">
    <property type="entry name" value="Thioester-redct"/>
    <property type="match status" value="1"/>
</dbReference>
<dbReference type="Gene3D" id="1.10.1200.10">
    <property type="entry name" value="ACP-like"/>
    <property type="match status" value="1"/>
</dbReference>
<dbReference type="Pfam" id="PF00501">
    <property type="entry name" value="AMP-binding"/>
    <property type="match status" value="1"/>
</dbReference>
<dbReference type="Gene3D" id="3.40.50.12780">
    <property type="entry name" value="N-terminal domain of ligase-like"/>
    <property type="match status" value="1"/>
</dbReference>
<evidence type="ECO:0000313" key="10">
    <source>
        <dbReference type="Proteomes" id="UP001189429"/>
    </source>
</evidence>
<dbReference type="InterPro" id="IPR002110">
    <property type="entry name" value="Ankyrin_rpt"/>
</dbReference>
<comment type="caution">
    <text evidence="9">The sequence shown here is derived from an EMBL/GenBank/DDBJ whole genome shotgun (WGS) entry which is preliminary data.</text>
</comment>
<dbReference type="Pfam" id="PF12796">
    <property type="entry name" value="Ank_2"/>
    <property type="match status" value="1"/>
</dbReference>
<dbReference type="InterPro" id="IPR000873">
    <property type="entry name" value="AMP-dep_synth/lig_dom"/>
</dbReference>
<dbReference type="InterPro" id="IPR009081">
    <property type="entry name" value="PP-bd_ACP"/>
</dbReference>
<feature type="repeat" description="ANK" evidence="5">
    <location>
        <begin position="438"/>
        <end position="463"/>
    </location>
</feature>
<dbReference type="SMART" id="SM00248">
    <property type="entry name" value="ANK"/>
    <property type="match status" value="7"/>
</dbReference>
<keyword evidence="6" id="KW-0175">Coiled coil</keyword>
<dbReference type="InterPro" id="IPR036736">
    <property type="entry name" value="ACP-like_sf"/>
</dbReference>
<keyword evidence="3" id="KW-0677">Repeat</keyword>
<dbReference type="SUPFAM" id="SSF48403">
    <property type="entry name" value="Ankyrin repeat"/>
    <property type="match status" value="1"/>
</dbReference>
<protein>
    <recommendedName>
        <fullName evidence="8">Carrier domain-containing protein</fullName>
    </recommendedName>
</protein>
<evidence type="ECO:0000256" key="2">
    <source>
        <dbReference type="ARBA" id="ARBA00022553"/>
    </source>
</evidence>
<dbReference type="SUPFAM" id="SSF47336">
    <property type="entry name" value="ACP-like"/>
    <property type="match status" value="1"/>
</dbReference>
<dbReference type="PROSITE" id="PS50075">
    <property type="entry name" value="CARRIER"/>
    <property type="match status" value="1"/>
</dbReference>
<dbReference type="InterPro" id="IPR036291">
    <property type="entry name" value="NAD(P)-bd_dom_sf"/>
</dbReference>
<feature type="region of interest" description="Disordered" evidence="7">
    <location>
        <begin position="1"/>
        <end position="34"/>
    </location>
</feature>
<dbReference type="Pfam" id="PF07993">
    <property type="entry name" value="NAD_binding_4"/>
    <property type="match status" value="1"/>
</dbReference>
<dbReference type="Gene3D" id="1.25.40.20">
    <property type="entry name" value="Ankyrin repeat-containing domain"/>
    <property type="match status" value="3"/>
</dbReference>
<dbReference type="Proteomes" id="UP001189429">
    <property type="component" value="Unassembled WGS sequence"/>
</dbReference>
<keyword evidence="1" id="KW-0596">Phosphopantetheine</keyword>
<reference evidence="9" key="1">
    <citation type="submission" date="2023-10" db="EMBL/GenBank/DDBJ databases">
        <authorList>
            <person name="Chen Y."/>
            <person name="Shah S."/>
            <person name="Dougan E. K."/>
            <person name="Thang M."/>
            <person name="Chan C."/>
        </authorList>
    </citation>
    <scope>NUCLEOTIDE SEQUENCE [LARGE SCALE GENOMIC DNA]</scope>
</reference>
<keyword evidence="2" id="KW-0597">Phosphoprotein</keyword>
<evidence type="ECO:0000256" key="5">
    <source>
        <dbReference type="PROSITE-ProRule" id="PRU00023"/>
    </source>
</evidence>
<evidence type="ECO:0000256" key="7">
    <source>
        <dbReference type="SAM" id="MobiDB-lite"/>
    </source>
</evidence>
<feature type="coiled-coil region" evidence="6">
    <location>
        <begin position="65"/>
        <end position="92"/>
    </location>
</feature>
<dbReference type="PROSITE" id="PS00012">
    <property type="entry name" value="PHOSPHOPANTETHEINE"/>
    <property type="match status" value="1"/>
</dbReference>
<keyword evidence="10" id="KW-1185">Reference proteome</keyword>
<feature type="domain" description="Carrier" evidence="8">
    <location>
        <begin position="1174"/>
        <end position="1247"/>
    </location>
</feature>
<dbReference type="Pfam" id="PF00550">
    <property type="entry name" value="PP-binding"/>
    <property type="match status" value="1"/>
</dbReference>
<sequence>MEEFDETHDHGANSSSGSEEEQGKRKPAAKQRQSHFVAAKIGERGYDQAMAPSRFGGACCGRDWAWILEERREQLTARREELQEKMLAIETARSEHSDMQAHQRDVCGAFVVFWSQRARDTILHAYGWSRYSCCRRFQAKHLQFQPSADADNWSGSEDGGDDPQVGHKVLVEPAQDPSLQLWENLDVSQAGRRRRHWETRCCSCCMYLFAALIAFAVRASQPDLPIALPVTAPVWIIADASPASEREACWRVCELELFKDADCTDPIHPRTWRSSNKLHEGGDAGLRAVHDKGLAFGSVCRERRGGCCGGLRSWGLAAAAAPGGGCAHLLVRSAAGRRGPDARQQLLRRGPDGQTALHLASAGGRGGEVAALLRAGAAAPRALGVSGECVAPGGGMEWVDLRDAGGHTALMAASLRGHVACLPPLLAARADPALPDAAGRTALHLAAAQGHAEACSLLVRSGAGGFRLLSRVEKSGYTALHLACRAGALEVAHALLLCPDCAVRAAASDGATPLHMAARAGAKCPPGLVPLLLAARAAPLDPDRFGSTALHLACAREVRDPFVRELFASLPADLQLRGVTAVDADGLTPLHVLCQAGGARAELTSRLLAARADVGALDSGGGSPLDALCAGPAAGAPGAAAAARVLLAARADPGARVALGRTAHDAARCAGAAAAPLRALLAAAEPPGGAADGGPAAAAPPPTPRFGGVHGACSLKATPSYAPRVPLPCLRPHSLGHLALAVHEGIMCNACYESSDAPKRFRFHDLVGSASDSHGMLVDDNDAAVFTLFNTSGSTGSPKLVIRSRRTWCTTLLDIERGSVQHGDPFVLRFLYSSLAHSGSRSSLWSVLASGGAIAIHVAGGAEIVEAACQLMPTSIFLPPAFWARIHADFTAGIERGDDGEGPPSAVRARAISRLRRRLQGLSCRSRCIATGGAPMSNELRAFVEELFAVGLVQSGYGITEVGGIANEGIVDDGTELVLLPGDFGSSTADAGAAGVVERGEVCVRTKEPFEGYYGDPELTAAALTPEGLYRTGDIGERDAEGRLRIVGRLGSTVRLASAKFVCLDDLETVYAGQCPSIAQLCLHADLPRSALVAIAAPARAAHGRARQDLLAELAAVGAAQGLPLHEVPCGVVVAAPFAVGNGHATPSHKLCRARIVADYAREIEAALVSVHGAPSAEVVEEVLRAVRGEEGCQLSDGTQLASLGLDSLRAARLLARLKQQGAPVTLDTLTSVRTISELRAVVHGGDCPPASDASLGRALADVDVLSREIASVPFADSSPSQLLPEAAVVFVTGATGFMGAHLCARLAALAAVREVICLVRAGHGSAGADAARRLEASAAKFCVPPSPKWRAIAGDLALPHFGLSDGAWARLCGAVSSVWHLGAAVHWSHSYDALRGSNVQGTAEVLRLCCTGALKPLVFVSTCSDRSPEERVALAVLRAVARSGYALSKLAAEALVERAGAAGLPCLVLRCGLVSWHRTTGACNPDDILSRLLRSAVELGLAYDGEPAALLPMDGLPVDDFAALALDLARAHPWSRAGAAAVALSVAARPELQALDARALFDGLRGCGYPLERCTWAAWRQRAASAAAAAAILPHLPAGAGPPLGLRVGGARAQGAQAEGGLRPAASVAAVVSFLVGVRALPERP</sequence>
<dbReference type="Gene3D" id="3.40.50.720">
    <property type="entry name" value="NAD(P)-binding Rossmann-like Domain"/>
    <property type="match status" value="1"/>
</dbReference>
<evidence type="ECO:0000256" key="4">
    <source>
        <dbReference type="ARBA" id="ARBA00023043"/>
    </source>
</evidence>
<feature type="repeat" description="ANK" evidence="5">
    <location>
        <begin position="509"/>
        <end position="544"/>
    </location>
</feature>
<dbReference type="PROSITE" id="PS50088">
    <property type="entry name" value="ANK_REPEAT"/>
    <property type="match status" value="5"/>
</dbReference>
<dbReference type="PROSITE" id="PS50297">
    <property type="entry name" value="ANK_REP_REGION"/>
    <property type="match status" value="3"/>
</dbReference>
<name>A0ABN9WX99_9DINO</name>
<dbReference type="EMBL" id="CAUYUJ010019493">
    <property type="protein sequence ID" value="CAK0891552.1"/>
    <property type="molecule type" value="Genomic_DNA"/>
</dbReference>
<feature type="repeat" description="ANK" evidence="5">
    <location>
        <begin position="352"/>
        <end position="377"/>
    </location>
</feature>
<keyword evidence="4 5" id="KW-0040">ANK repeat</keyword>
<accession>A0ABN9WX99</accession>
<evidence type="ECO:0000256" key="1">
    <source>
        <dbReference type="ARBA" id="ARBA00022450"/>
    </source>
</evidence>
<dbReference type="InterPro" id="IPR006162">
    <property type="entry name" value="Ppantetheine_attach_site"/>
</dbReference>
<feature type="repeat" description="ANK" evidence="5">
    <location>
        <begin position="475"/>
        <end position="496"/>
    </location>
</feature>
<dbReference type="InterPro" id="IPR013120">
    <property type="entry name" value="FAR_NAD-bd"/>
</dbReference>
<proteinExistence type="predicted"/>
<evidence type="ECO:0000259" key="8">
    <source>
        <dbReference type="PROSITE" id="PS50075"/>
    </source>
</evidence>
<evidence type="ECO:0000256" key="6">
    <source>
        <dbReference type="SAM" id="Coils"/>
    </source>
</evidence>
<dbReference type="PANTHER" id="PTHR24166">
    <property type="entry name" value="ROLLING PEBBLES, ISOFORM B"/>
    <property type="match status" value="1"/>
</dbReference>
<evidence type="ECO:0000313" key="9">
    <source>
        <dbReference type="EMBL" id="CAK0891552.1"/>
    </source>
</evidence>
<dbReference type="InterPro" id="IPR010080">
    <property type="entry name" value="Thioester_reductase-like_dom"/>
</dbReference>
<dbReference type="PANTHER" id="PTHR24166:SF48">
    <property type="entry name" value="PROTEIN VAPYRIN"/>
    <property type="match status" value="1"/>
</dbReference>
<dbReference type="SUPFAM" id="SSF51735">
    <property type="entry name" value="NAD(P)-binding Rossmann-fold domains"/>
    <property type="match status" value="1"/>
</dbReference>
<dbReference type="SUPFAM" id="SSF56801">
    <property type="entry name" value="Acetyl-CoA synthetase-like"/>
    <property type="match status" value="1"/>
</dbReference>
<feature type="repeat" description="ANK" evidence="5">
    <location>
        <begin position="585"/>
        <end position="619"/>
    </location>
</feature>